<accession>A0A6N6RK65</accession>
<evidence type="ECO:0000259" key="1">
    <source>
        <dbReference type="Pfam" id="PF14771"/>
    </source>
</evidence>
<proteinExistence type="predicted"/>
<gene>
    <name evidence="2" type="ORF">F8C67_00430</name>
</gene>
<dbReference type="AlphaFoldDB" id="A0A6N6RK65"/>
<dbReference type="RefSeq" id="WP_151665809.1">
    <property type="nucleotide sequence ID" value="NZ_WBVO01000001.1"/>
</dbReference>
<feature type="domain" description="DUF4476" evidence="1">
    <location>
        <begin position="156"/>
        <end position="245"/>
    </location>
</feature>
<protein>
    <submittedName>
        <fullName evidence="2">DUF4476 domain-containing protein</fullName>
    </submittedName>
</protein>
<reference evidence="2 3" key="1">
    <citation type="submission" date="2019-09" db="EMBL/GenBank/DDBJ databases">
        <title>Genomes of family Cryomorphaceae.</title>
        <authorList>
            <person name="Bowman J.P."/>
        </authorList>
    </citation>
    <scope>NUCLEOTIDE SEQUENCE [LARGE SCALE GENOMIC DNA]</scope>
    <source>
        <strain evidence="2 3">LMG 25704</strain>
    </source>
</reference>
<sequence>MLVSVRIVTFLILLSTWTVSAQVIQVDLPQSADLILDSVKIGENLTSAAFETDTNPHILYVIRDSTLVTSKTIKLGISEKRKYILEDDGLGSERLFYRSGPVTTEITSISGNSTFDVASVSTAFISIEDSIRMDSALTDLPEPDVIAIADPDSLEIEVETFDQALDRISEIDLEFDRSQAMIAWAGKNDMTVAQIRKFGELSAFDPSRFMLLQRLYPFCTDAENFGSLRDLFDFNQYKNQFSEWLAKQSEVE</sequence>
<dbReference type="OrthoDB" id="1033069at2"/>
<evidence type="ECO:0000313" key="3">
    <source>
        <dbReference type="Proteomes" id="UP000468650"/>
    </source>
</evidence>
<comment type="caution">
    <text evidence="2">The sequence shown here is derived from an EMBL/GenBank/DDBJ whole genome shotgun (WGS) entry which is preliminary data.</text>
</comment>
<dbReference type="EMBL" id="WBVO01000001">
    <property type="protein sequence ID" value="KAB2814228.1"/>
    <property type="molecule type" value="Genomic_DNA"/>
</dbReference>
<dbReference type="Proteomes" id="UP000468650">
    <property type="component" value="Unassembled WGS sequence"/>
</dbReference>
<dbReference type="InterPro" id="IPR028011">
    <property type="entry name" value="DUF4476"/>
</dbReference>
<organism evidence="2 3">
    <name type="scientific">Phaeocystidibacter luteus</name>
    <dbReference type="NCBI Taxonomy" id="911197"/>
    <lineage>
        <taxon>Bacteria</taxon>
        <taxon>Pseudomonadati</taxon>
        <taxon>Bacteroidota</taxon>
        <taxon>Flavobacteriia</taxon>
        <taxon>Flavobacteriales</taxon>
        <taxon>Phaeocystidibacteraceae</taxon>
        <taxon>Phaeocystidibacter</taxon>
    </lineage>
</organism>
<keyword evidence="3" id="KW-1185">Reference proteome</keyword>
<name>A0A6N6RK65_9FLAO</name>
<dbReference type="Pfam" id="PF14771">
    <property type="entry name" value="DUF4476"/>
    <property type="match status" value="1"/>
</dbReference>
<evidence type="ECO:0000313" key="2">
    <source>
        <dbReference type="EMBL" id="KAB2814228.1"/>
    </source>
</evidence>